<dbReference type="Pfam" id="PF24883">
    <property type="entry name" value="NPHP3_N"/>
    <property type="match status" value="1"/>
</dbReference>
<dbReference type="Gene3D" id="3.40.50.300">
    <property type="entry name" value="P-loop containing nucleotide triphosphate hydrolases"/>
    <property type="match status" value="1"/>
</dbReference>
<dbReference type="InterPro" id="IPR027417">
    <property type="entry name" value="P-loop_NTPase"/>
</dbReference>
<evidence type="ECO:0000313" key="5">
    <source>
        <dbReference type="Proteomes" id="UP000800200"/>
    </source>
</evidence>
<keyword evidence="1" id="KW-0677">Repeat</keyword>
<dbReference type="EMBL" id="ML994679">
    <property type="protein sequence ID" value="KAF2178066.1"/>
    <property type="molecule type" value="Genomic_DNA"/>
</dbReference>
<dbReference type="InterPro" id="IPR056884">
    <property type="entry name" value="NPHP3-like_N"/>
</dbReference>
<reference evidence="4" key="1">
    <citation type="journal article" date="2020" name="Stud. Mycol.">
        <title>101 Dothideomycetes genomes: a test case for predicting lifestyles and emergence of pathogens.</title>
        <authorList>
            <person name="Haridas S."/>
            <person name="Albert R."/>
            <person name="Binder M."/>
            <person name="Bloem J."/>
            <person name="Labutti K."/>
            <person name="Salamov A."/>
            <person name="Andreopoulos B."/>
            <person name="Baker S."/>
            <person name="Barry K."/>
            <person name="Bills G."/>
            <person name="Bluhm B."/>
            <person name="Cannon C."/>
            <person name="Castanera R."/>
            <person name="Culley D."/>
            <person name="Daum C."/>
            <person name="Ezra D."/>
            <person name="Gonzalez J."/>
            <person name="Henrissat B."/>
            <person name="Kuo A."/>
            <person name="Liang C."/>
            <person name="Lipzen A."/>
            <person name="Lutzoni F."/>
            <person name="Magnuson J."/>
            <person name="Mondo S."/>
            <person name="Nolan M."/>
            <person name="Ohm R."/>
            <person name="Pangilinan J."/>
            <person name="Park H.-J."/>
            <person name="Ramirez L."/>
            <person name="Alfaro M."/>
            <person name="Sun H."/>
            <person name="Tritt A."/>
            <person name="Yoshinaga Y."/>
            <person name="Zwiers L.-H."/>
            <person name="Turgeon B."/>
            <person name="Goodwin S."/>
            <person name="Spatafora J."/>
            <person name="Crous P."/>
            <person name="Grigoriev I."/>
        </authorList>
    </citation>
    <scope>NUCLEOTIDE SEQUENCE</scope>
    <source>
        <strain evidence="4">CBS 207.26</strain>
    </source>
</reference>
<dbReference type="InterPro" id="IPR056693">
    <property type="entry name" value="DUF7791"/>
</dbReference>
<evidence type="ECO:0000259" key="2">
    <source>
        <dbReference type="Pfam" id="PF24883"/>
    </source>
</evidence>
<dbReference type="AlphaFoldDB" id="A0A6A6DKG6"/>
<dbReference type="SUPFAM" id="SSF52540">
    <property type="entry name" value="P-loop containing nucleoside triphosphate hydrolases"/>
    <property type="match status" value="1"/>
</dbReference>
<feature type="domain" description="Nephrocystin 3-like N-terminal" evidence="2">
    <location>
        <begin position="239"/>
        <end position="420"/>
    </location>
</feature>
<evidence type="ECO:0000313" key="4">
    <source>
        <dbReference type="EMBL" id="KAF2178066.1"/>
    </source>
</evidence>
<sequence>MEALLAVGLAGNVVQFVQFTGKLITESNEIRRKGSPSSLPDLKSLSETLTKHAGLIKAQLKASNAILTQEDQYLLDTATDCEEAGSRFLAYLDSLLPKLTSSNLLRSAQLSIKLHWSHHKIEDFVSRLEKLRSALTLATVLAFRASVNTSNENILARLKEFQSSGQTQDIGKGEILKALQCLVDIVKEKNDEALNTVQKKIDKLWEKIPIPREREILEWLDFRQMSWRFEEIDPAYQRTYEWIFRSPPGNQDWDDFTAHLRGSNVTMPYFINGKPGSGKSTLMKFIVKEPETKKSLKLWAGKDELLVLKFFFWNLGTRLQKSITGMLRALLHNVLDRYPELIPAVLPSFYRNWQTFDVYSEPTYVELKKAFELLKEKSASFLKLCVFIDGIDELDGDHRDISAFLRSLASSNIKLVLSSRPINACLNAFRGCPTLRLQDLTRPDMDIFVRGQLSSYPLMIALTNRFPSSALDLITEVNRRAEGVFLWVKLVVRLLVNGLEEGDSMRDLQDKLYSLPSDLRSLYQRMIGRMQPEYQLQAAQMFQIFRTWSSLMVDQPLRALVFAYAIQSLSEAYDIPVAPLEPEAFTWLLGNTQARIQSRCCGLFELHKRSDLEVNAQGWKTGCGGDRLVVSYMHRTVAEFLTAEDVWNEICSMTKGSDFSPVLHLASACLSMVKVGG</sequence>
<proteinExistence type="predicted"/>
<dbReference type="PANTHER" id="PTHR10039:SF5">
    <property type="entry name" value="NACHT DOMAIN-CONTAINING PROTEIN"/>
    <property type="match status" value="1"/>
</dbReference>
<dbReference type="Pfam" id="PF25053">
    <property type="entry name" value="DUF7791"/>
    <property type="match status" value="1"/>
</dbReference>
<name>A0A6A6DKG6_9PEZI</name>
<accession>A0A6A6DKG6</accession>
<dbReference type="OrthoDB" id="443402at2759"/>
<organism evidence="4 5">
    <name type="scientific">Zopfia rhizophila CBS 207.26</name>
    <dbReference type="NCBI Taxonomy" id="1314779"/>
    <lineage>
        <taxon>Eukaryota</taxon>
        <taxon>Fungi</taxon>
        <taxon>Dikarya</taxon>
        <taxon>Ascomycota</taxon>
        <taxon>Pezizomycotina</taxon>
        <taxon>Dothideomycetes</taxon>
        <taxon>Dothideomycetes incertae sedis</taxon>
        <taxon>Zopfiaceae</taxon>
        <taxon>Zopfia</taxon>
    </lineage>
</organism>
<evidence type="ECO:0000259" key="3">
    <source>
        <dbReference type="Pfam" id="PF25053"/>
    </source>
</evidence>
<gene>
    <name evidence="4" type="ORF">K469DRAFT_512952</name>
</gene>
<protein>
    <submittedName>
        <fullName evidence="4">Uncharacterized protein</fullName>
    </submittedName>
</protein>
<dbReference type="PANTHER" id="PTHR10039">
    <property type="entry name" value="AMELOGENIN"/>
    <property type="match status" value="1"/>
</dbReference>
<feature type="domain" description="DUF7791" evidence="3">
    <location>
        <begin position="530"/>
        <end position="674"/>
    </location>
</feature>
<feature type="non-terminal residue" evidence="4">
    <location>
        <position position="677"/>
    </location>
</feature>
<keyword evidence="5" id="KW-1185">Reference proteome</keyword>
<evidence type="ECO:0000256" key="1">
    <source>
        <dbReference type="ARBA" id="ARBA00022737"/>
    </source>
</evidence>
<dbReference type="Proteomes" id="UP000800200">
    <property type="component" value="Unassembled WGS sequence"/>
</dbReference>